<name>A0A915ER94_9BILA</name>
<accession>A0A915ER94</accession>
<dbReference type="AlphaFoldDB" id="A0A915ER94"/>
<dbReference type="Proteomes" id="UP000887574">
    <property type="component" value="Unplaced"/>
</dbReference>
<sequence>MVTVGTIDRKMEQLDILLCVECRKIRDGKRVSKDTPVPSLSVIPESYHSRQQYHFHKKAGLGEWIVRNRSKLFILFYFWPVRELLDGSCTTVRNGSKRHLEGRIDPNKPQQKYAE</sequence>
<dbReference type="WBParaSite" id="jg8098">
    <property type="protein sequence ID" value="jg8098"/>
    <property type="gene ID" value="jg8098"/>
</dbReference>
<evidence type="ECO:0000313" key="1">
    <source>
        <dbReference type="Proteomes" id="UP000887574"/>
    </source>
</evidence>
<organism evidence="1 2">
    <name type="scientific">Ditylenchus dipsaci</name>
    <dbReference type="NCBI Taxonomy" id="166011"/>
    <lineage>
        <taxon>Eukaryota</taxon>
        <taxon>Metazoa</taxon>
        <taxon>Ecdysozoa</taxon>
        <taxon>Nematoda</taxon>
        <taxon>Chromadorea</taxon>
        <taxon>Rhabditida</taxon>
        <taxon>Tylenchina</taxon>
        <taxon>Tylenchomorpha</taxon>
        <taxon>Sphaerularioidea</taxon>
        <taxon>Anguinidae</taxon>
        <taxon>Anguininae</taxon>
        <taxon>Ditylenchus</taxon>
    </lineage>
</organism>
<keyword evidence="1" id="KW-1185">Reference proteome</keyword>
<protein>
    <submittedName>
        <fullName evidence="2">Uncharacterized protein</fullName>
    </submittedName>
</protein>
<proteinExistence type="predicted"/>
<evidence type="ECO:0000313" key="2">
    <source>
        <dbReference type="WBParaSite" id="jg8098"/>
    </source>
</evidence>
<reference evidence="2" key="1">
    <citation type="submission" date="2022-11" db="UniProtKB">
        <authorList>
            <consortium name="WormBaseParasite"/>
        </authorList>
    </citation>
    <scope>IDENTIFICATION</scope>
</reference>